<protein>
    <submittedName>
        <fullName evidence="1">Uncharacterized protein</fullName>
    </submittedName>
</protein>
<organism evidence="1 2">
    <name type="scientific">Halocaridina rubra</name>
    <name type="common">Hawaiian red shrimp</name>
    <dbReference type="NCBI Taxonomy" id="373956"/>
    <lineage>
        <taxon>Eukaryota</taxon>
        <taxon>Metazoa</taxon>
        <taxon>Ecdysozoa</taxon>
        <taxon>Arthropoda</taxon>
        <taxon>Crustacea</taxon>
        <taxon>Multicrustacea</taxon>
        <taxon>Malacostraca</taxon>
        <taxon>Eumalacostraca</taxon>
        <taxon>Eucarida</taxon>
        <taxon>Decapoda</taxon>
        <taxon>Pleocyemata</taxon>
        <taxon>Caridea</taxon>
        <taxon>Atyoidea</taxon>
        <taxon>Atyidae</taxon>
        <taxon>Halocaridina</taxon>
    </lineage>
</organism>
<accession>A0AAN9AA91</accession>
<dbReference type="Proteomes" id="UP001381693">
    <property type="component" value="Unassembled WGS sequence"/>
</dbReference>
<keyword evidence="2" id="KW-1185">Reference proteome</keyword>
<dbReference type="AlphaFoldDB" id="A0AAN9AA91"/>
<proteinExistence type="predicted"/>
<evidence type="ECO:0000313" key="2">
    <source>
        <dbReference type="Proteomes" id="UP001381693"/>
    </source>
</evidence>
<feature type="non-terminal residue" evidence="1">
    <location>
        <position position="1"/>
    </location>
</feature>
<name>A0AAN9AA91_HALRR</name>
<feature type="non-terminal residue" evidence="1">
    <location>
        <position position="62"/>
    </location>
</feature>
<sequence>SRIGTAIPSVNLINFNIISNSMPFKTFCGSACRIFIWQPVMTPGGGCDPGTNPWKAITVAGD</sequence>
<evidence type="ECO:0000313" key="1">
    <source>
        <dbReference type="EMBL" id="KAK7080169.1"/>
    </source>
</evidence>
<reference evidence="1 2" key="1">
    <citation type="submission" date="2023-11" db="EMBL/GenBank/DDBJ databases">
        <title>Halocaridina rubra genome assembly.</title>
        <authorList>
            <person name="Smith C."/>
        </authorList>
    </citation>
    <scope>NUCLEOTIDE SEQUENCE [LARGE SCALE GENOMIC DNA]</scope>
    <source>
        <strain evidence="1">EP-1</strain>
        <tissue evidence="1">Whole</tissue>
    </source>
</reference>
<dbReference type="EMBL" id="JAXCGZ010006079">
    <property type="protein sequence ID" value="KAK7080169.1"/>
    <property type="molecule type" value="Genomic_DNA"/>
</dbReference>
<gene>
    <name evidence="1" type="ORF">SK128_019933</name>
</gene>
<comment type="caution">
    <text evidence="1">The sequence shown here is derived from an EMBL/GenBank/DDBJ whole genome shotgun (WGS) entry which is preliminary data.</text>
</comment>